<dbReference type="Proteomes" id="UP001418637">
    <property type="component" value="Unassembled WGS sequence"/>
</dbReference>
<gene>
    <name evidence="1" type="ORF">WJT86_12220</name>
</gene>
<organism evidence="1 2">
    <name type="scientific">Hohaiivirga grylli</name>
    <dbReference type="NCBI Taxonomy" id="3133970"/>
    <lineage>
        <taxon>Bacteria</taxon>
        <taxon>Pseudomonadati</taxon>
        <taxon>Pseudomonadota</taxon>
        <taxon>Alphaproteobacteria</taxon>
        <taxon>Hyphomicrobiales</taxon>
        <taxon>Methylobacteriaceae</taxon>
        <taxon>Hohaiivirga</taxon>
    </lineage>
</organism>
<keyword evidence="2" id="KW-1185">Reference proteome</keyword>
<evidence type="ECO:0000313" key="1">
    <source>
        <dbReference type="EMBL" id="MEN3931811.1"/>
    </source>
</evidence>
<evidence type="ECO:0000313" key="2">
    <source>
        <dbReference type="Proteomes" id="UP001418637"/>
    </source>
</evidence>
<reference evidence="1 2" key="1">
    <citation type="submission" date="2024-04" db="EMBL/GenBank/DDBJ databases">
        <title>A novel species isolated from cricket.</title>
        <authorList>
            <person name="Wang H.-C."/>
        </authorList>
    </citation>
    <scope>NUCLEOTIDE SEQUENCE [LARGE SCALE GENOMIC DNA]</scope>
    <source>
        <strain evidence="1 2">WL0021</strain>
    </source>
</reference>
<accession>A0ABV0BNA9</accession>
<comment type="caution">
    <text evidence="1">The sequence shown here is derived from an EMBL/GenBank/DDBJ whole genome shotgun (WGS) entry which is preliminary data.</text>
</comment>
<proteinExistence type="predicted"/>
<name>A0ABV0BNA9_9HYPH</name>
<sequence length="95" mass="10788">MKKGRINVDFNEMIEEGLVLLSKTDVKVDSSGKEIKFFEGMIVHIYEQDFDLDGNIDNLIADGEVVLNKTGIPWTLNAKWCCKIDSKGIRHESDE</sequence>
<dbReference type="RefSeq" id="WP_346337868.1">
    <property type="nucleotide sequence ID" value="NZ_JBBYXI010000015.1"/>
</dbReference>
<dbReference type="EMBL" id="JBBYXI010000015">
    <property type="protein sequence ID" value="MEN3931811.1"/>
    <property type="molecule type" value="Genomic_DNA"/>
</dbReference>
<protein>
    <submittedName>
        <fullName evidence="1">Uncharacterized protein</fullName>
    </submittedName>
</protein>